<dbReference type="AlphaFoldDB" id="A0A1F6G7Z6"/>
<sequence>METITQQHPKFVRWALMLGIIVILNVFFTVIVALAYPAPEYNTYCPNIQEKTAPADAVICDAQGGIWNAYAPAPVSDVSLPKVTTTGYCDMYAKCQKPYQAAQDQHALYAFVLMIGLGIVALVIGLIPFGSSIISSGLSYGGVLAFIIGSIQYWGTAGNWIRLAISAVGLIALLYIGWRRFRD</sequence>
<organism evidence="2 3">
    <name type="scientific">Candidatus Kaiserbacteria bacterium RIFOXYD1_FULL_47_14</name>
    <dbReference type="NCBI Taxonomy" id="1798533"/>
    <lineage>
        <taxon>Bacteria</taxon>
        <taxon>Candidatus Kaiseribacteriota</taxon>
    </lineage>
</organism>
<evidence type="ECO:0000256" key="1">
    <source>
        <dbReference type="SAM" id="Phobius"/>
    </source>
</evidence>
<keyword evidence="1" id="KW-1133">Transmembrane helix</keyword>
<gene>
    <name evidence="2" type="ORF">A2609_02920</name>
</gene>
<keyword evidence="1" id="KW-0472">Membrane</keyword>
<evidence type="ECO:0000313" key="2">
    <source>
        <dbReference type="EMBL" id="OGG94231.1"/>
    </source>
</evidence>
<protein>
    <submittedName>
        <fullName evidence="2">Uncharacterized protein</fullName>
    </submittedName>
</protein>
<feature type="transmembrane region" description="Helical" evidence="1">
    <location>
        <begin position="12"/>
        <end position="36"/>
    </location>
</feature>
<dbReference type="STRING" id="1798533.A2609_02920"/>
<comment type="caution">
    <text evidence="2">The sequence shown here is derived from an EMBL/GenBank/DDBJ whole genome shotgun (WGS) entry which is preliminary data.</text>
</comment>
<accession>A0A1F6G7Z6</accession>
<feature type="transmembrane region" description="Helical" evidence="1">
    <location>
        <begin position="160"/>
        <end position="178"/>
    </location>
</feature>
<dbReference type="Proteomes" id="UP000176867">
    <property type="component" value="Unassembled WGS sequence"/>
</dbReference>
<keyword evidence="1" id="KW-0812">Transmembrane</keyword>
<reference evidence="2 3" key="1">
    <citation type="journal article" date="2016" name="Nat. Commun.">
        <title>Thousands of microbial genomes shed light on interconnected biogeochemical processes in an aquifer system.</title>
        <authorList>
            <person name="Anantharaman K."/>
            <person name="Brown C.T."/>
            <person name="Hug L.A."/>
            <person name="Sharon I."/>
            <person name="Castelle C.J."/>
            <person name="Probst A.J."/>
            <person name="Thomas B.C."/>
            <person name="Singh A."/>
            <person name="Wilkins M.J."/>
            <person name="Karaoz U."/>
            <person name="Brodie E.L."/>
            <person name="Williams K.H."/>
            <person name="Hubbard S.S."/>
            <person name="Banfield J.F."/>
        </authorList>
    </citation>
    <scope>NUCLEOTIDE SEQUENCE [LARGE SCALE GENOMIC DNA]</scope>
</reference>
<evidence type="ECO:0000313" key="3">
    <source>
        <dbReference type="Proteomes" id="UP000176867"/>
    </source>
</evidence>
<proteinExistence type="predicted"/>
<dbReference type="EMBL" id="MFMU01000001">
    <property type="protein sequence ID" value="OGG94231.1"/>
    <property type="molecule type" value="Genomic_DNA"/>
</dbReference>
<feature type="transmembrane region" description="Helical" evidence="1">
    <location>
        <begin position="137"/>
        <end position="154"/>
    </location>
</feature>
<name>A0A1F6G7Z6_9BACT</name>
<feature type="transmembrane region" description="Helical" evidence="1">
    <location>
        <begin position="107"/>
        <end position="130"/>
    </location>
</feature>